<protein>
    <recommendedName>
        <fullName evidence="2">SLH domain-containing protein</fullName>
    </recommendedName>
</protein>
<dbReference type="SMART" id="SM00635">
    <property type="entry name" value="BID_2"/>
    <property type="match status" value="1"/>
</dbReference>
<dbReference type="GO" id="GO:0016020">
    <property type="term" value="C:membrane"/>
    <property type="evidence" value="ECO:0007669"/>
    <property type="project" value="InterPro"/>
</dbReference>
<dbReference type="InterPro" id="IPR008964">
    <property type="entry name" value="Invasin/intimin_cell_adhesion"/>
</dbReference>
<dbReference type="Pfam" id="PF00395">
    <property type="entry name" value="SLH"/>
    <property type="match status" value="3"/>
</dbReference>
<dbReference type="SMART" id="SM00736">
    <property type="entry name" value="CADG"/>
    <property type="match status" value="1"/>
</dbReference>
<dbReference type="SUPFAM" id="SSF49464">
    <property type="entry name" value="Carboxypeptidase regulatory domain-like"/>
    <property type="match status" value="1"/>
</dbReference>
<dbReference type="Proteomes" id="UP000092573">
    <property type="component" value="Chromosome"/>
</dbReference>
<dbReference type="GO" id="GO:0005509">
    <property type="term" value="F:calcium ion binding"/>
    <property type="evidence" value="ECO:0007669"/>
    <property type="project" value="InterPro"/>
</dbReference>
<dbReference type="Pfam" id="PF05345">
    <property type="entry name" value="He_PIG"/>
    <property type="match status" value="1"/>
</dbReference>
<dbReference type="Pfam" id="PF02368">
    <property type="entry name" value="Big_2"/>
    <property type="match status" value="1"/>
</dbReference>
<dbReference type="Gene3D" id="2.60.40.1120">
    <property type="entry name" value="Carboxypeptidase-like, regulatory domain"/>
    <property type="match status" value="1"/>
</dbReference>
<dbReference type="PANTHER" id="PTHR43308">
    <property type="entry name" value="OUTER MEMBRANE PROTEIN ALPHA-RELATED"/>
    <property type="match status" value="1"/>
</dbReference>
<gene>
    <name evidence="3" type="ORF">AWM70_18010</name>
</gene>
<dbReference type="Gene3D" id="2.60.40.10">
    <property type="entry name" value="Immunoglobulins"/>
    <property type="match status" value="1"/>
</dbReference>
<evidence type="ECO:0000313" key="3">
    <source>
        <dbReference type="EMBL" id="ANS76243.1"/>
    </source>
</evidence>
<dbReference type="InterPro" id="IPR003343">
    <property type="entry name" value="Big_2"/>
</dbReference>
<feature type="domain" description="SLH" evidence="2">
    <location>
        <begin position="1188"/>
        <end position="1251"/>
    </location>
</feature>
<feature type="domain" description="SLH" evidence="2">
    <location>
        <begin position="1113"/>
        <end position="1176"/>
    </location>
</feature>
<dbReference type="AlphaFoldDB" id="A0A1B1N487"/>
<accession>A0A1B1N487</accession>
<organism evidence="3 4">
    <name type="scientific">Paenibacillus yonginensis</name>
    <dbReference type="NCBI Taxonomy" id="1462996"/>
    <lineage>
        <taxon>Bacteria</taxon>
        <taxon>Bacillati</taxon>
        <taxon>Bacillota</taxon>
        <taxon>Bacilli</taxon>
        <taxon>Bacillales</taxon>
        <taxon>Paenibacillaceae</taxon>
        <taxon>Paenibacillus</taxon>
    </lineage>
</organism>
<dbReference type="KEGG" id="pyg:AWM70_18010"/>
<name>A0A1B1N487_9BACL</name>
<dbReference type="SUPFAM" id="SSF49373">
    <property type="entry name" value="Invasin/intimin cell-adhesion fragments"/>
    <property type="match status" value="1"/>
</dbReference>
<dbReference type="Pfam" id="PF18316">
    <property type="entry name" value="S-l_SbsC_C"/>
    <property type="match status" value="1"/>
</dbReference>
<proteinExistence type="predicted"/>
<evidence type="ECO:0000313" key="4">
    <source>
        <dbReference type="Proteomes" id="UP000092573"/>
    </source>
</evidence>
<sequence length="1252" mass="130675">MIDLNRIAGLRTQKRAIGLKPFWISMLALTLFLSAADNFGGASLVLADGSQDAPPVVNGWVTISNTDQLLYVDQHQAGYLDQKLRLANDIQLSGYDWIPLGGNLALPFSGTFDGRGHLISGISISGAGLDNVGFFGEVSGTVKNLGLEVQVADGENTGGIAGYLNGGKIDHSYTLGSVKGRPSTGVPDLTNLSVAGGLVGASVNSSITRSYSAASITTGYASNVYGGGLVGSQGSGEISDSYSIGALFVQQAPNSYSFIRAGGLTSFLIYGSIADSFAASSIDTANLDTFYYQLLGGLAADAPSGPASSRSYFDSVVFGHLDEGSGAAPKATAEMQQQSTYTGWDFEGTWAMPNSSSVNGGYPYLRPEILTEELPDALSGTAYSLQLEAFAGAAGGLSWSATGLPDGLVLDADTGFLHGTPAEQGLFSVDITVTDAALNSAHTILNLNVGQPAPDIAGLVVEPGHAMGAVKAVVDSPADEIHFAYSLTEADTRPERPLVGVSMPADAVSYTMGSDITNVSPGQYITFYQLDDNRQIEAWSSLQLTADQIQSRIAVTGVSLEPEELTLIEGQEPVQLTALIQPDDASNKSVSWTSSDSTKAFVDPFGRITPYAAGKVWITVTTEDGGYHAQTTVTIQPRETAGTVTGSVYGLSERALSDDSTLSENVTDTTGNAVMAPANAGRLAAEFPLEGATIKLGRTSGGQTTSGINGAFMLNDVPEGSQMLIISADGYVSKEIPVSVTAGETIDIGRITLEPVAPEEPGGNPPGNNPGSGGDGPPSSPSGGSGIPPMAPVAPTLLVQINGLPTALPATKETASDGRSVIRLTLNDSLLQKLFASDETAVLEAEADDELLKVDLPSSALDSLLGKQPGSKLLIRFNRLEYLLPLNLWEDAPSGKVKTIAIGKAAAATIRVLNASLSAKGFRLLADPAEFSLNVDNAEWTGPKDLYTERAISLINSGDLADPADLATPTGLTGPVDPETSTVVWMDDYNQPHFIPSVFQTDNAAAKAVFYSPHNSLYAVVQGKRDFTDITGHWAGPDIKRLANKFIVDGLTSTTFAPDRPVTRGEFANMLVNALGFAGPATGRFENNDGQDSKPDVYSNSELDMDRGLGDSNDLLFSDVLPQAWYAGAVKTAAKSGIITGYSDETFGPDNLVNREQLAVMIVRAIHFAGTSRGADSGPFSLDTARMAVPFSDAAAISSWAQASAAELSAAQILLGNTSGFFEPKAYATRAECAAVLSRMLEALGFINPPSN</sequence>
<dbReference type="PROSITE" id="PS51272">
    <property type="entry name" value="SLH"/>
    <property type="match status" value="3"/>
</dbReference>
<reference evidence="3 4" key="1">
    <citation type="submission" date="2016-01" db="EMBL/GenBank/DDBJ databases">
        <title>Complete Genome Sequence of Paenibacillus yonginensis DCY84, a novel Plant Growth-Promoting Bacteria with Elicitation of Induced Systemic Resistance.</title>
        <authorList>
            <person name="Kim Y.J."/>
            <person name="Yang D.C."/>
            <person name="Sukweenadhi J."/>
        </authorList>
    </citation>
    <scope>NUCLEOTIDE SEQUENCE [LARGE SCALE GENOMIC DNA]</scope>
    <source>
        <strain evidence="3 4">DCY84</strain>
    </source>
</reference>
<dbReference type="SUPFAM" id="SSF49313">
    <property type="entry name" value="Cadherin-like"/>
    <property type="match status" value="1"/>
</dbReference>
<evidence type="ECO:0000259" key="2">
    <source>
        <dbReference type="PROSITE" id="PS51272"/>
    </source>
</evidence>
<dbReference type="InterPro" id="IPR001119">
    <property type="entry name" value="SLH_dom"/>
</dbReference>
<dbReference type="OrthoDB" id="663332at2"/>
<dbReference type="InterPro" id="IPR040751">
    <property type="entry name" value="SbsC_C"/>
</dbReference>
<dbReference type="PANTHER" id="PTHR43308:SF5">
    <property type="entry name" value="S-LAYER PROTEIN _ PEPTIDOGLYCAN ENDO-BETA-N-ACETYLGLUCOSAMINIDASE"/>
    <property type="match status" value="1"/>
</dbReference>
<dbReference type="InterPro" id="IPR015919">
    <property type="entry name" value="Cadherin-like_sf"/>
</dbReference>
<dbReference type="Gene3D" id="2.60.40.1080">
    <property type="match status" value="1"/>
</dbReference>
<dbReference type="InterPro" id="IPR051465">
    <property type="entry name" value="Cell_Envelope_Struct_Comp"/>
</dbReference>
<feature type="region of interest" description="Disordered" evidence="1">
    <location>
        <begin position="755"/>
        <end position="791"/>
    </location>
</feature>
<evidence type="ECO:0000256" key="1">
    <source>
        <dbReference type="SAM" id="MobiDB-lite"/>
    </source>
</evidence>
<feature type="region of interest" description="Disordered" evidence="1">
    <location>
        <begin position="1083"/>
        <end position="1103"/>
    </location>
</feature>
<dbReference type="InterPro" id="IPR006644">
    <property type="entry name" value="Cadg"/>
</dbReference>
<dbReference type="STRING" id="1462996.AWM70_18010"/>
<dbReference type="Gene3D" id="2.160.20.110">
    <property type="match status" value="1"/>
</dbReference>
<dbReference type="InterPro" id="IPR013783">
    <property type="entry name" value="Ig-like_fold"/>
</dbReference>
<feature type="domain" description="SLH" evidence="2">
    <location>
        <begin position="1022"/>
        <end position="1085"/>
    </location>
</feature>
<dbReference type="InterPro" id="IPR008969">
    <property type="entry name" value="CarboxyPept-like_regulatory"/>
</dbReference>
<dbReference type="EMBL" id="CP014167">
    <property type="protein sequence ID" value="ANS76243.1"/>
    <property type="molecule type" value="Genomic_DNA"/>
</dbReference>
<keyword evidence="4" id="KW-1185">Reference proteome</keyword>